<sequence length="130" mass="14745">MVHGSGPVKSLEMDWSGNRPSIGPIGLVSLSDRLVQLSHVDRRLIRLQVDAVSLLYCAFCWGRDLHPLSGVPRMGSGVIYYEYEKRGKFEDFDMKADAELGTFKIRRYHLDDEASLHPLRSVRIDLDLSV</sequence>
<dbReference type="Proteomes" id="UP001341840">
    <property type="component" value="Unassembled WGS sequence"/>
</dbReference>
<dbReference type="EMBL" id="JASCZI010181540">
    <property type="protein sequence ID" value="MED6184382.1"/>
    <property type="molecule type" value="Genomic_DNA"/>
</dbReference>
<gene>
    <name evidence="1" type="ORF">PIB30_046988</name>
</gene>
<comment type="caution">
    <text evidence="1">The sequence shown here is derived from an EMBL/GenBank/DDBJ whole genome shotgun (WGS) entry which is preliminary data.</text>
</comment>
<evidence type="ECO:0000313" key="2">
    <source>
        <dbReference type="Proteomes" id="UP001341840"/>
    </source>
</evidence>
<reference evidence="1 2" key="1">
    <citation type="journal article" date="2023" name="Plants (Basel)">
        <title>Bridging the Gap: Combining Genomics and Transcriptomics Approaches to Understand Stylosanthes scabra, an Orphan Legume from the Brazilian Caatinga.</title>
        <authorList>
            <person name="Ferreira-Neto J.R.C."/>
            <person name="da Silva M.D."/>
            <person name="Binneck E."/>
            <person name="de Melo N.F."/>
            <person name="da Silva R.H."/>
            <person name="de Melo A.L.T.M."/>
            <person name="Pandolfi V."/>
            <person name="Bustamante F.O."/>
            <person name="Brasileiro-Vidal A.C."/>
            <person name="Benko-Iseppon A.M."/>
        </authorList>
    </citation>
    <scope>NUCLEOTIDE SEQUENCE [LARGE SCALE GENOMIC DNA]</scope>
    <source>
        <tissue evidence="1">Leaves</tissue>
    </source>
</reference>
<name>A0ABU6WF35_9FABA</name>
<proteinExistence type="predicted"/>
<accession>A0ABU6WF35</accession>
<organism evidence="1 2">
    <name type="scientific">Stylosanthes scabra</name>
    <dbReference type="NCBI Taxonomy" id="79078"/>
    <lineage>
        <taxon>Eukaryota</taxon>
        <taxon>Viridiplantae</taxon>
        <taxon>Streptophyta</taxon>
        <taxon>Embryophyta</taxon>
        <taxon>Tracheophyta</taxon>
        <taxon>Spermatophyta</taxon>
        <taxon>Magnoliopsida</taxon>
        <taxon>eudicotyledons</taxon>
        <taxon>Gunneridae</taxon>
        <taxon>Pentapetalae</taxon>
        <taxon>rosids</taxon>
        <taxon>fabids</taxon>
        <taxon>Fabales</taxon>
        <taxon>Fabaceae</taxon>
        <taxon>Papilionoideae</taxon>
        <taxon>50 kb inversion clade</taxon>
        <taxon>dalbergioids sensu lato</taxon>
        <taxon>Dalbergieae</taxon>
        <taxon>Pterocarpus clade</taxon>
        <taxon>Stylosanthes</taxon>
    </lineage>
</organism>
<protein>
    <submittedName>
        <fullName evidence="1">Uncharacterized protein</fullName>
    </submittedName>
</protein>
<keyword evidence="2" id="KW-1185">Reference proteome</keyword>
<evidence type="ECO:0000313" key="1">
    <source>
        <dbReference type="EMBL" id="MED6184382.1"/>
    </source>
</evidence>